<evidence type="ECO:0000256" key="1">
    <source>
        <dbReference type="SAM" id="MobiDB-lite"/>
    </source>
</evidence>
<keyword evidence="3" id="KW-1185">Reference proteome</keyword>
<protein>
    <submittedName>
        <fullName evidence="2">Uncharacterized protein</fullName>
    </submittedName>
</protein>
<accession>A0A409X483</accession>
<feature type="compositionally biased region" description="Basic residues" evidence="1">
    <location>
        <begin position="75"/>
        <end position="88"/>
    </location>
</feature>
<feature type="compositionally biased region" description="Basic and acidic residues" evidence="1">
    <location>
        <begin position="24"/>
        <end position="44"/>
    </location>
</feature>
<sequence length="287" mass="30002">MQVEMELTGSTSPPSPPPSPRSSTSDRPRSFHDIEGDSEGREGISDIATNGSTSDETSQGTDSDGESEMDDEERRRRRASKAKSRKRCKDSDDEGDEDHSEDDGPGGNGCGVGVNDDDGDDDDDSDRVVKKMKLRGGLSGSTKIICWRPKPNVVLHDSDSEGQSSYGAGPAYPSSSAPRPAVLGSPFAEPSTSATPTGLDRSSSPAPRSSSSRSPTPTPGPSSRAATPPQDSSSRSPTPVRESSSAGPSNAAPPSPADSTASSTDGMFVDYSAREIELIDIILKRLT</sequence>
<organism evidence="2 3">
    <name type="scientific">Gymnopilus dilepis</name>
    <dbReference type="NCBI Taxonomy" id="231916"/>
    <lineage>
        <taxon>Eukaryota</taxon>
        <taxon>Fungi</taxon>
        <taxon>Dikarya</taxon>
        <taxon>Basidiomycota</taxon>
        <taxon>Agaricomycotina</taxon>
        <taxon>Agaricomycetes</taxon>
        <taxon>Agaricomycetidae</taxon>
        <taxon>Agaricales</taxon>
        <taxon>Agaricineae</taxon>
        <taxon>Hymenogastraceae</taxon>
        <taxon>Gymnopilus</taxon>
    </lineage>
</organism>
<proteinExistence type="predicted"/>
<dbReference type="InParanoid" id="A0A409X483"/>
<dbReference type="AlphaFoldDB" id="A0A409X483"/>
<feature type="compositionally biased region" description="Low complexity" evidence="1">
    <location>
        <begin position="202"/>
        <end position="229"/>
    </location>
</feature>
<feature type="compositionally biased region" description="Acidic residues" evidence="1">
    <location>
        <begin position="115"/>
        <end position="125"/>
    </location>
</feature>
<comment type="caution">
    <text evidence="2">The sequence shown here is derived from an EMBL/GenBank/DDBJ whole genome shotgun (WGS) entry which is preliminary data.</text>
</comment>
<gene>
    <name evidence="2" type="ORF">CVT26_010530</name>
</gene>
<dbReference type="Proteomes" id="UP000284706">
    <property type="component" value="Unassembled WGS sequence"/>
</dbReference>
<feature type="compositionally biased region" description="Low complexity" evidence="1">
    <location>
        <begin position="164"/>
        <end position="181"/>
    </location>
</feature>
<evidence type="ECO:0000313" key="3">
    <source>
        <dbReference type="Proteomes" id="UP000284706"/>
    </source>
</evidence>
<feature type="compositionally biased region" description="Acidic residues" evidence="1">
    <location>
        <begin position="91"/>
        <end position="104"/>
    </location>
</feature>
<dbReference type="EMBL" id="NHYE01004276">
    <property type="protein sequence ID" value="PPQ85550.1"/>
    <property type="molecule type" value="Genomic_DNA"/>
</dbReference>
<name>A0A409X483_9AGAR</name>
<feature type="region of interest" description="Disordered" evidence="1">
    <location>
        <begin position="1"/>
        <end position="266"/>
    </location>
</feature>
<feature type="compositionally biased region" description="Polar residues" evidence="1">
    <location>
        <begin position="47"/>
        <end position="61"/>
    </location>
</feature>
<feature type="compositionally biased region" description="Low complexity" evidence="1">
    <location>
        <begin position="257"/>
        <end position="266"/>
    </location>
</feature>
<reference evidence="2 3" key="1">
    <citation type="journal article" date="2018" name="Evol. Lett.">
        <title>Horizontal gene cluster transfer increased hallucinogenic mushroom diversity.</title>
        <authorList>
            <person name="Reynolds H.T."/>
            <person name="Vijayakumar V."/>
            <person name="Gluck-Thaler E."/>
            <person name="Korotkin H.B."/>
            <person name="Matheny P.B."/>
            <person name="Slot J.C."/>
        </authorList>
    </citation>
    <scope>NUCLEOTIDE SEQUENCE [LARGE SCALE GENOMIC DNA]</scope>
    <source>
        <strain evidence="2 3">SRW20</strain>
    </source>
</reference>
<evidence type="ECO:0000313" key="2">
    <source>
        <dbReference type="EMBL" id="PPQ85550.1"/>
    </source>
</evidence>